<dbReference type="Gene3D" id="3.30.565.10">
    <property type="entry name" value="Histidine kinase-like ATPase, C-terminal domain"/>
    <property type="match status" value="1"/>
</dbReference>
<reference evidence="10 11" key="1">
    <citation type="submission" date="2019-03" db="EMBL/GenBank/DDBJ databases">
        <title>Dyadobacter AR-3-6 sp. nov., isolated from arctic soil.</title>
        <authorList>
            <person name="Chaudhary D.K."/>
        </authorList>
    </citation>
    <scope>NUCLEOTIDE SEQUENCE [LARGE SCALE GENOMIC DNA]</scope>
    <source>
        <strain evidence="10 11">AR-3-6</strain>
    </source>
</reference>
<keyword evidence="6 10" id="KW-0418">Kinase</keyword>
<dbReference type="InterPro" id="IPR011495">
    <property type="entry name" value="Sig_transdc_His_kin_sub2_dim/P"/>
</dbReference>
<evidence type="ECO:0000259" key="9">
    <source>
        <dbReference type="PROSITE" id="PS50109"/>
    </source>
</evidence>
<comment type="catalytic activity">
    <reaction evidence="1">
        <text>ATP + protein L-histidine = ADP + protein N-phospho-L-histidine.</text>
        <dbReference type="EC" id="2.7.13.3"/>
    </reaction>
</comment>
<dbReference type="GO" id="GO:0004673">
    <property type="term" value="F:protein histidine kinase activity"/>
    <property type="evidence" value="ECO:0007669"/>
    <property type="project" value="UniProtKB-EC"/>
</dbReference>
<dbReference type="SMART" id="SM00387">
    <property type="entry name" value="HATPase_c"/>
    <property type="match status" value="1"/>
</dbReference>
<evidence type="ECO:0000256" key="3">
    <source>
        <dbReference type="ARBA" id="ARBA00022553"/>
    </source>
</evidence>
<dbReference type="InterPro" id="IPR011990">
    <property type="entry name" value="TPR-like_helical_dom_sf"/>
</dbReference>
<evidence type="ECO:0000313" key="11">
    <source>
        <dbReference type="Proteomes" id="UP000294850"/>
    </source>
</evidence>
<keyword evidence="5" id="KW-0547">Nucleotide-binding</keyword>
<dbReference type="InterPro" id="IPR036890">
    <property type="entry name" value="HATPase_C_sf"/>
</dbReference>
<proteinExistence type="predicted"/>
<dbReference type="Gene3D" id="3.30.450.20">
    <property type="entry name" value="PAS domain"/>
    <property type="match status" value="1"/>
</dbReference>
<evidence type="ECO:0000256" key="7">
    <source>
        <dbReference type="ARBA" id="ARBA00022840"/>
    </source>
</evidence>
<dbReference type="AlphaFoldDB" id="A0A4R5DG27"/>
<dbReference type="Proteomes" id="UP000294850">
    <property type="component" value="Unassembled WGS sequence"/>
</dbReference>
<evidence type="ECO:0000256" key="2">
    <source>
        <dbReference type="ARBA" id="ARBA00012438"/>
    </source>
</evidence>
<dbReference type="PANTHER" id="PTHR41523">
    <property type="entry name" value="TWO-COMPONENT SYSTEM SENSOR PROTEIN"/>
    <property type="match status" value="1"/>
</dbReference>
<evidence type="ECO:0000256" key="4">
    <source>
        <dbReference type="ARBA" id="ARBA00022679"/>
    </source>
</evidence>
<evidence type="ECO:0000256" key="8">
    <source>
        <dbReference type="SAM" id="Phobius"/>
    </source>
</evidence>
<dbReference type="EC" id="2.7.13.3" evidence="2"/>
<comment type="caution">
    <text evidence="10">The sequence shown here is derived from an EMBL/GenBank/DDBJ whole genome shotgun (WGS) entry which is preliminary data.</text>
</comment>
<keyword evidence="8" id="KW-0472">Membrane</keyword>
<feature type="transmembrane region" description="Helical" evidence="8">
    <location>
        <begin position="560"/>
        <end position="580"/>
    </location>
</feature>
<accession>A0A4R5DG27</accession>
<evidence type="ECO:0000256" key="1">
    <source>
        <dbReference type="ARBA" id="ARBA00000085"/>
    </source>
</evidence>
<evidence type="ECO:0000313" key="10">
    <source>
        <dbReference type="EMBL" id="TDE10754.1"/>
    </source>
</evidence>
<dbReference type="InterPro" id="IPR003594">
    <property type="entry name" value="HATPase_dom"/>
</dbReference>
<feature type="domain" description="Histidine kinase" evidence="9">
    <location>
        <begin position="620"/>
        <end position="812"/>
    </location>
</feature>
<gene>
    <name evidence="10" type="ORF">E0F88_27150</name>
</gene>
<dbReference type="Pfam" id="PF07568">
    <property type="entry name" value="HisKA_2"/>
    <property type="match status" value="1"/>
</dbReference>
<dbReference type="PROSITE" id="PS50109">
    <property type="entry name" value="HIS_KIN"/>
    <property type="match status" value="1"/>
</dbReference>
<dbReference type="PANTHER" id="PTHR41523:SF8">
    <property type="entry name" value="ETHYLENE RESPONSE SENSOR PROTEIN"/>
    <property type="match status" value="1"/>
</dbReference>
<keyword evidence="8" id="KW-0812">Transmembrane</keyword>
<organism evidence="10 11">
    <name type="scientific">Dyadobacter psychrotolerans</name>
    <dbReference type="NCBI Taxonomy" id="2541721"/>
    <lineage>
        <taxon>Bacteria</taxon>
        <taxon>Pseudomonadati</taxon>
        <taxon>Bacteroidota</taxon>
        <taxon>Cytophagia</taxon>
        <taxon>Cytophagales</taxon>
        <taxon>Spirosomataceae</taxon>
        <taxon>Dyadobacter</taxon>
    </lineage>
</organism>
<dbReference type="GO" id="GO:0005524">
    <property type="term" value="F:ATP binding"/>
    <property type="evidence" value="ECO:0007669"/>
    <property type="project" value="UniProtKB-KW"/>
</dbReference>
<keyword evidence="11" id="KW-1185">Reference proteome</keyword>
<sequence length="825" mass="93287">MRGSIKLGVIAVNITLSLIILSFYNVCHSQSLSDRVVGRYDINKKRLLAISTGMNLFMVGQGQLDLDSAMLLSTRAYKFSRLFPFNEGYDNGAASEGRNLIDSGRISEAERLFNKINGDDRIRLGLDLGTYYLFKPGMNKTDLDQSLKYILQSQKLAALSDKPLWKNESLSLLAKFCAQKGDIAQSQKHFSDVVKANMRAKDKKGIALATANQAINVSVGNPIKLALLEKARPLCRDAGLMEKEVEVLSNIVIEYFITDFNISKAKQAELIKLQNAAGYFHTHIALNAISFIEDVQGDYISSITHASEAVKVMEQTGDTKFAAPFYLRLAQLYFHMDKKEGINLLLKSLKNKSKETQLFWYNSFITCANQMIVFNSPKEALKFLAPVIREYPPTTLYQKMSLAILQGHCHTYLNQPKIAIKFYDLYSTLAENFPAKFAYAEIPSHYLNIAMFYASLGNQAKTKWYVEKAKPFLSGTGSVFNRSKIDFINFKLDSLNGNYVSAIKNYQKFKLTSDSLLNLSSVRQMNFMQVQFETKNKDQNIKLLTQQGELQKARLKEGDFIRNMTFGGILLLLVIVGLLYNQYRVKQRSNEQLQTKQDEISRKNSSLENLLEEKEWLLKEVHHRVKNNLHTIMSLLESQSAYLSDDALLAIHDSQHRIHAMSLIHQKLYTSEDVTTIEMSSYIQELASYLRDSFIHGQDIRFQLDVDPIELDVAQAIPLGLILNEAITNSLKYAFPGNRTGLICITFKQVNDQLFKLSVADNGIGLKPNFNTEKVSSLGMKLMRGLSNEIHADLQILSEHGTTISLTFSSKRVVTGQQMFSLNQS</sequence>
<feature type="transmembrane region" description="Helical" evidence="8">
    <location>
        <begin position="7"/>
        <end position="26"/>
    </location>
</feature>
<dbReference type="Pfam" id="PF02518">
    <property type="entry name" value="HATPase_c"/>
    <property type="match status" value="1"/>
</dbReference>
<dbReference type="RefSeq" id="WP_131961457.1">
    <property type="nucleotide sequence ID" value="NZ_SMFL01000014.1"/>
</dbReference>
<dbReference type="SUPFAM" id="SSF48452">
    <property type="entry name" value="TPR-like"/>
    <property type="match status" value="1"/>
</dbReference>
<dbReference type="OrthoDB" id="9767435at2"/>
<keyword evidence="7" id="KW-0067">ATP-binding</keyword>
<dbReference type="EMBL" id="SMFL01000014">
    <property type="protein sequence ID" value="TDE10754.1"/>
    <property type="molecule type" value="Genomic_DNA"/>
</dbReference>
<evidence type="ECO:0000256" key="5">
    <source>
        <dbReference type="ARBA" id="ARBA00022741"/>
    </source>
</evidence>
<dbReference type="Gene3D" id="1.25.40.10">
    <property type="entry name" value="Tetratricopeptide repeat domain"/>
    <property type="match status" value="1"/>
</dbReference>
<dbReference type="InterPro" id="IPR005467">
    <property type="entry name" value="His_kinase_dom"/>
</dbReference>
<keyword evidence="3" id="KW-0597">Phosphoprotein</keyword>
<protein>
    <recommendedName>
        <fullName evidence="2">histidine kinase</fullName>
        <ecNumber evidence="2">2.7.13.3</ecNumber>
    </recommendedName>
</protein>
<keyword evidence="4" id="KW-0808">Transferase</keyword>
<evidence type="ECO:0000256" key="6">
    <source>
        <dbReference type="ARBA" id="ARBA00022777"/>
    </source>
</evidence>
<name>A0A4R5DG27_9BACT</name>
<keyword evidence="8" id="KW-1133">Transmembrane helix</keyword>
<dbReference type="SUPFAM" id="SSF55874">
    <property type="entry name" value="ATPase domain of HSP90 chaperone/DNA topoisomerase II/histidine kinase"/>
    <property type="match status" value="1"/>
</dbReference>